<accession>A0ABQ9FT68</accession>
<dbReference type="CDD" id="cd00172">
    <property type="entry name" value="serpin"/>
    <property type="match status" value="1"/>
</dbReference>
<dbReference type="Gene3D" id="3.30.497.10">
    <property type="entry name" value="Antithrombin, subunit I, domain 2"/>
    <property type="match status" value="1"/>
</dbReference>
<dbReference type="InterPro" id="IPR023796">
    <property type="entry name" value="Serpin_dom"/>
</dbReference>
<feature type="domain" description="Serpin" evidence="3">
    <location>
        <begin position="32"/>
        <end position="398"/>
    </location>
</feature>
<sequence length="399" mass="44838">MDSRLRLGFLCIICAPRPRLDTLKDSITKFSVSLFKTAKPDGEQNGNKFMSPFSVMAALMLTMLGTGGNTERQIKSALYLSGIRGNVHQEYKQLQDYLNTALTNDDIIVSIANRLFPKLGFALRQRYMIDANRYYGSEVEPLDFVGQPEISRQYINDWASNKTSNLIKDILPKGSITRNSIMFLVNAIYFKGSWKLKFDKTKTQKSDFYLSSTVTEKVEMMNMRTKQLRSGINKQYDCKVLELPYKGEDFNMLIILPNSVDGLPGLETKLTADALLSITSSLRKQETIVSIPKFEILTGFNSLIDPLKQLGIVDLFTGLADFSKMFVNPSGLMVDKVIHKAFVSVDEEGTEAAAVTVVGVTKTSISLPFEFIANHPFLFLIQEKRSGAILFMGKYVKKQ</sequence>
<dbReference type="InterPro" id="IPR000215">
    <property type="entry name" value="Serpin_fam"/>
</dbReference>
<evidence type="ECO:0000256" key="1">
    <source>
        <dbReference type="ARBA" id="ARBA00009500"/>
    </source>
</evidence>
<dbReference type="InterPro" id="IPR036186">
    <property type="entry name" value="Serpin_sf"/>
</dbReference>
<comment type="similarity">
    <text evidence="1 2">Belongs to the serpin family.</text>
</comment>
<dbReference type="EMBL" id="JARBDR010000141">
    <property type="protein sequence ID" value="KAJ8319936.1"/>
    <property type="molecule type" value="Genomic_DNA"/>
</dbReference>
<evidence type="ECO:0000256" key="2">
    <source>
        <dbReference type="RuleBase" id="RU000411"/>
    </source>
</evidence>
<dbReference type="Proteomes" id="UP001217089">
    <property type="component" value="Unassembled WGS sequence"/>
</dbReference>
<dbReference type="SMART" id="SM00093">
    <property type="entry name" value="SERPIN"/>
    <property type="match status" value="1"/>
</dbReference>
<dbReference type="InterPro" id="IPR042185">
    <property type="entry name" value="Serpin_sf_2"/>
</dbReference>
<gene>
    <name evidence="4" type="ORF">KUTeg_001523</name>
</gene>
<organism evidence="4 5">
    <name type="scientific">Tegillarca granosa</name>
    <name type="common">Malaysian cockle</name>
    <name type="synonym">Anadara granosa</name>
    <dbReference type="NCBI Taxonomy" id="220873"/>
    <lineage>
        <taxon>Eukaryota</taxon>
        <taxon>Metazoa</taxon>
        <taxon>Spiralia</taxon>
        <taxon>Lophotrochozoa</taxon>
        <taxon>Mollusca</taxon>
        <taxon>Bivalvia</taxon>
        <taxon>Autobranchia</taxon>
        <taxon>Pteriomorphia</taxon>
        <taxon>Arcoida</taxon>
        <taxon>Arcoidea</taxon>
        <taxon>Arcidae</taxon>
        <taxon>Tegillarca</taxon>
    </lineage>
</organism>
<proteinExistence type="inferred from homology"/>
<dbReference type="PANTHER" id="PTHR11461:SF211">
    <property type="entry name" value="GH10112P-RELATED"/>
    <property type="match status" value="1"/>
</dbReference>
<keyword evidence="5" id="KW-1185">Reference proteome</keyword>
<dbReference type="PROSITE" id="PS00284">
    <property type="entry name" value="SERPIN"/>
    <property type="match status" value="1"/>
</dbReference>
<protein>
    <recommendedName>
        <fullName evidence="3">Serpin domain-containing protein</fullName>
    </recommendedName>
</protein>
<evidence type="ECO:0000313" key="4">
    <source>
        <dbReference type="EMBL" id="KAJ8319936.1"/>
    </source>
</evidence>
<dbReference type="InterPro" id="IPR042178">
    <property type="entry name" value="Serpin_sf_1"/>
</dbReference>
<name>A0ABQ9FT68_TEGGR</name>
<dbReference type="InterPro" id="IPR023795">
    <property type="entry name" value="Serpin_CS"/>
</dbReference>
<dbReference type="Pfam" id="PF00079">
    <property type="entry name" value="Serpin"/>
    <property type="match status" value="1"/>
</dbReference>
<dbReference type="Gene3D" id="2.30.39.10">
    <property type="entry name" value="Alpha-1-antitrypsin, domain 1"/>
    <property type="match status" value="1"/>
</dbReference>
<evidence type="ECO:0000313" key="5">
    <source>
        <dbReference type="Proteomes" id="UP001217089"/>
    </source>
</evidence>
<evidence type="ECO:0000259" key="3">
    <source>
        <dbReference type="SMART" id="SM00093"/>
    </source>
</evidence>
<reference evidence="4 5" key="1">
    <citation type="submission" date="2022-12" db="EMBL/GenBank/DDBJ databases">
        <title>Chromosome-level genome of Tegillarca granosa.</title>
        <authorList>
            <person name="Kim J."/>
        </authorList>
    </citation>
    <scope>NUCLEOTIDE SEQUENCE [LARGE SCALE GENOMIC DNA]</scope>
    <source>
        <strain evidence="4">Teg-2019</strain>
        <tissue evidence="4">Adductor muscle</tissue>
    </source>
</reference>
<dbReference type="PANTHER" id="PTHR11461">
    <property type="entry name" value="SERINE PROTEASE INHIBITOR, SERPIN"/>
    <property type="match status" value="1"/>
</dbReference>
<comment type="caution">
    <text evidence="4">The sequence shown here is derived from an EMBL/GenBank/DDBJ whole genome shotgun (WGS) entry which is preliminary data.</text>
</comment>
<dbReference type="SUPFAM" id="SSF56574">
    <property type="entry name" value="Serpins"/>
    <property type="match status" value="1"/>
</dbReference>